<feature type="transmembrane region" description="Helical" evidence="1">
    <location>
        <begin position="112"/>
        <end position="135"/>
    </location>
</feature>
<organism evidence="2 3">
    <name type="scientific">Exophiala spinifera</name>
    <dbReference type="NCBI Taxonomy" id="91928"/>
    <lineage>
        <taxon>Eukaryota</taxon>
        <taxon>Fungi</taxon>
        <taxon>Dikarya</taxon>
        <taxon>Ascomycota</taxon>
        <taxon>Pezizomycotina</taxon>
        <taxon>Eurotiomycetes</taxon>
        <taxon>Chaetothyriomycetidae</taxon>
        <taxon>Chaetothyriales</taxon>
        <taxon>Herpotrichiellaceae</taxon>
        <taxon>Exophiala</taxon>
    </lineage>
</organism>
<sequence>MGMLTPTLKPNQTAICGQEFNASIPAAPSVYVPYTFCKAKCDGPGISQFAKPSAWAAPIVQFILPAVIFSTTIPRRLKLGFKSQIATTPGRGQTAKRWLTFISTPFKGPIRLFLVVADNVFWIAAILMMAGPMMLSGVYEAVLDLKILAVLDSDPGQNFDEATVVELLLTVVAGNLHRSAQIDPLADIQQAIRTSVTAEAKRARLLGLVDSQMPYGAIVGAPVAFYIGNFVYTILDLKNKPSDQDAAISLAFGVEWMIIVHVAIIGSCVLATNNPSTSSVLSGRGNPRIAIRRATTTQNLAGQLPPGLWTRIRTGDLPFLVDMYDNRYQPVTMWSRGNNKEEWVRNSAAYRVQLRDNRRLMVGWMAKISILFVTAVLINLPLIAGAVVAWRTPPVGWGCRSLSFICYAGVQLLVTMLFIVLHKVPTPNEVVRGAGPAKGLKRYLGAGWYLIKVFWCGMAYAVFGVSLLLSLFVALGGTLMQVVGIYRNCFCYVNAPEWYNTDRAYVQVASDTQEQRDSSHNWIIFGGIATLFMAACCLVGWWYQARVRRRYKRIVNSRLV</sequence>
<gene>
    <name evidence="2" type="ORF">PV08_03904</name>
</gene>
<dbReference type="EMBL" id="KN847494">
    <property type="protein sequence ID" value="KIW16715.1"/>
    <property type="molecule type" value="Genomic_DNA"/>
</dbReference>
<feature type="transmembrane region" description="Helical" evidence="1">
    <location>
        <begin position="402"/>
        <end position="422"/>
    </location>
</feature>
<dbReference type="RefSeq" id="XP_016236931.1">
    <property type="nucleotide sequence ID" value="XM_016378254.1"/>
</dbReference>
<keyword evidence="3" id="KW-1185">Reference proteome</keyword>
<accession>A0A0D2BDL3</accession>
<evidence type="ECO:0000313" key="3">
    <source>
        <dbReference type="Proteomes" id="UP000053328"/>
    </source>
</evidence>
<feature type="transmembrane region" description="Helical" evidence="1">
    <location>
        <begin position="215"/>
        <end position="235"/>
    </location>
</feature>
<dbReference type="OrthoDB" id="5392263at2759"/>
<keyword evidence="1" id="KW-0812">Transmembrane</keyword>
<dbReference type="VEuPathDB" id="FungiDB:PV08_03904"/>
<dbReference type="GeneID" id="27330987"/>
<name>A0A0D2BDL3_9EURO</name>
<keyword evidence="1" id="KW-1133">Transmembrane helix</keyword>
<dbReference type="HOGENOM" id="CLU_011353_1_0_1"/>
<feature type="transmembrane region" description="Helical" evidence="1">
    <location>
        <begin position="368"/>
        <end position="390"/>
    </location>
</feature>
<reference evidence="2 3" key="1">
    <citation type="submission" date="2015-01" db="EMBL/GenBank/DDBJ databases">
        <title>The Genome Sequence of Exophiala spinifera CBS89968.</title>
        <authorList>
            <consortium name="The Broad Institute Genomics Platform"/>
            <person name="Cuomo C."/>
            <person name="de Hoog S."/>
            <person name="Gorbushina A."/>
            <person name="Stielow B."/>
            <person name="Teixiera M."/>
            <person name="Abouelleil A."/>
            <person name="Chapman S.B."/>
            <person name="Priest M."/>
            <person name="Young S.K."/>
            <person name="Wortman J."/>
            <person name="Nusbaum C."/>
            <person name="Birren B."/>
        </authorList>
    </citation>
    <scope>NUCLEOTIDE SEQUENCE [LARGE SCALE GENOMIC DNA]</scope>
    <source>
        <strain evidence="2 3">CBS 89968</strain>
    </source>
</reference>
<dbReference type="Proteomes" id="UP000053328">
    <property type="component" value="Unassembled WGS sequence"/>
</dbReference>
<keyword evidence="1" id="KW-0472">Membrane</keyword>
<dbReference type="AlphaFoldDB" id="A0A0D2BDL3"/>
<feature type="transmembrane region" description="Helical" evidence="1">
    <location>
        <begin position="443"/>
        <end position="473"/>
    </location>
</feature>
<proteinExistence type="predicted"/>
<evidence type="ECO:0000313" key="2">
    <source>
        <dbReference type="EMBL" id="KIW16715.1"/>
    </source>
</evidence>
<feature type="transmembrane region" description="Helical" evidence="1">
    <location>
        <begin position="522"/>
        <end position="543"/>
    </location>
</feature>
<protein>
    <submittedName>
        <fullName evidence="2">Uncharacterized protein</fullName>
    </submittedName>
</protein>
<evidence type="ECO:0000256" key="1">
    <source>
        <dbReference type="SAM" id="Phobius"/>
    </source>
</evidence>